<dbReference type="PANTHER" id="PTHR46289">
    <property type="entry name" value="52 KDA REPRESSOR OF THE INHIBITOR OF THE PROTEIN KINASE-LIKE PROTEIN-RELATED"/>
    <property type="match status" value="1"/>
</dbReference>
<gene>
    <name evidence="2" type="ORF">RI129_011862</name>
</gene>
<dbReference type="Pfam" id="PF05699">
    <property type="entry name" value="Dimer_Tnp_hAT"/>
    <property type="match status" value="1"/>
</dbReference>
<dbReference type="InterPro" id="IPR052958">
    <property type="entry name" value="IFN-induced_PKR_regulator"/>
</dbReference>
<dbReference type="PANTHER" id="PTHR46289:SF19">
    <property type="entry name" value="ZINC FINGER MYM-TYPE CONTAINING 1"/>
    <property type="match status" value="1"/>
</dbReference>
<evidence type="ECO:0000313" key="3">
    <source>
        <dbReference type="Proteomes" id="UP001329430"/>
    </source>
</evidence>
<dbReference type="GO" id="GO:0046983">
    <property type="term" value="F:protein dimerization activity"/>
    <property type="evidence" value="ECO:0007669"/>
    <property type="project" value="InterPro"/>
</dbReference>
<dbReference type="Proteomes" id="UP001329430">
    <property type="component" value="Chromosome 9"/>
</dbReference>
<dbReference type="AlphaFoldDB" id="A0AAN7UXJ4"/>
<name>A0AAN7UXJ4_9COLE</name>
<comment type="caution">
    <text evidence="2">The sequence shown here is derived from an EMBL/GenBank/DDBJ whole genome shotgun (WGS) entry which is preliminary data.</text>
</comment>
<evidence type="ECO:0000259" key="1">
    <source>
        <dbReference type="Pfam" id="PF05699"/>
    </source>
</evidence>
<dbReference type="EMBL" id="JAVRBK010000009">
    <property type="protein sequence ID" value="KAK5639370.1"/>
    <property type="molecule type" value="Genomic_DNA"/>
</dbReference>
<evidence type="ECO:0000313" key="2">
    <source>
        <dbReference type="EMBL" id="KAK5639370.1"/>
    </source>
</evidence>
<reference evidence="2 3" key="1">
    <citation type="journal article" date="2024" name="Insects">
        <title>An Improved Chromosome-Level Genome Assembly of the Firefly Pyrocoelia pectoralis.</title>
        <authorList>
            <person name="Fu X."/>
            <person name="Meyer-Rochow V.B."/>
            <person name="Ballantyne L."/>
            <person name="Zhu X."/>
        </authorList>
    </citation>
    <scope>NUCLEOTIDE SEQUENCE [LARGE SCALE GENOMIC DNA]</scope>
    <source>
        <strain evidence="2">XCY_ONT2</strain>
    </source>
</reference>
<organism evidence="2 3">
    <name type="scientific">Pyrocoelia pectoralis</name>
    <dbReference type="NCBI Taxonomy" id="417401"/>
    <lineage>
        <taxon>Eukaryota</taxon>
        <taxon>Metazoa</taxon>
        <taxon>Ecdysozoa</taxon>
        <taxon>Arthropoda</taxon>
        <taxon>Hexapoda</taxon>
        <taxon>Insecta</taxon>
        <taxon>Pterygota</taxon>
        <taxon>Neoptera</taxon>
        <taxon>Endopterygota</taxon>
        <taxon>Coleoptera</taxon>
        <taxon>Polyphaga</taxon>
        <taxon>Elateriformia</taxon>
        <taxon>Elateroidea</taxon>
        <taxon>Lampyridae</taxon>
        <taxon>Lampyrinae</taxon>
        <taxon>Pyrocoelia</taxon>
    </lineage>
</organism>
<dbReference type="InterPro" id="IPR008906">
    <property type="entry name" value="HATC_C_dom"/>
</dbReference>
<feature type="domain" description="HAT C-terminal dimerisation" evidence="1">
    <location>
        <begin position="288"/>
        <end position="323"/>
    </location>
</feature>
<sequence>MKAFFCDVLCKLHNSDKRTDVLSFGLSLICHYGKDCWFLKAFVCSLRRAEKEQPVCPMKKDGKNWQEKTNDRVAASEALFLIQNMEQFEFIVTMVLGMIYMFQVNMASKAIMQSETMNLPNASQLLKNCSEFVKECRVYSSALITAREIASQAGIDSIFKSVRFRRKKRLFQYEAVDETPTDSEELFEINVFYLIIDTIENALVTQFTQLSKFNDAWSFLYNIKRISEKSKLEKACADLEISLTDGEKYDISDGCELVKELIHLNQLLKEFESAEPLKVLQVILKNGWQDILPNMWTELRILLTIPVTVAKGERSFSKLKLIYVQPCVRTDCQI</sequence>
<proteinExistence type="predicted"/>
<accession>A0AAN7UXJ4</accession>
<protein>
    <recommendedName>
        <fullName evidence="1">HAT C-terminal dimerisation domain-containing protein</fullName>
    </recommendedName>
</protein>
<keyword evidence="3" id="KW-1185">Reference proteome</keyword>